<feature type="compositionally biased region" description="Basic and acidic residues" evidence="1">
    <location>
        <begin position="125"/>
        <end position="136"/>
    </location>
</feature>
<keyword evidence="3" id="KW-1185">Reference proteome</keyword>
<dbReference type="EMBL" id="BMFV01000049">
    <property type="protein sequence ID" value="GGH88234.1"/>
    <property type="molecule type" value="Genomic_DNA"/>
</dbReference>
<name>A0A8J3ERD3_9BACL</name>
<accession>A0A8J3ERD3</accession>
<evidence type="ECO:0000313" key="3">
    <source>
        <dbReference type="Proteomes" id="UP000656813"/>
    </source>
</evidence>
<evidence type="ECO:0000256" key="1">
    <source>
        <dbReference type="SAM" id="MobiDB-lite"/>
    </source>
</evidence>
<organism evidence="2 3">
    <name type="scientific">Pullulanibacillus pueri</name>
    <dbReference type="NCBI Taxonomy" id="1437324"/>
    <lineage>
        <taxon>Bacteria</taxon>
        <taxon>Bacillati</taxon>
        <taxon>Bacillota</taxon>
        <taxon>Bacilli</taxon>
        <taxon>Bacillales</taxon>
        <taxon>Sporolactobacillaceae</taxon>
        <taxon>Pullulanibacillus</taxon>
    </lineage>
</organism>
<proteinExistence type="predicted"/>
<feature type="region of interest" description="Disordered" evidence="1">
    <location>
        <begin position="109"/>
        <end position="149"/>
    </location>
</feature>
<sequence>MRVGEKHTLSWLVLIVFLAFGTYGCTKKTTSSAEDTSVHKIQRATNAVKDLFVKSDWDHLNTARIKDTTTQKQIDYAAKLTSKIKPKEKNDTNSVFGLGLALSLANAQKQLDERSQKGSTNATQEKSKNEGQKGTEAEQNQQQPPTYIPKKTDVVLKDHVLKNENRLEDFITKASQNNESELRVVKYVNQQGVLIYNLKSRYDKNAKEGWIEVHPDLSHYIKLKNEAQDTFNNAPQQCGSISKDNDHGYYVLKECRTNWEYQLLPIPNSDKG</sequence>
<comment type="caution">
    <text evidence="2">The sequence shown here is derived from an EMBL/GenBank/DDBJ whole genome shotgun (WGS) entry which is preliminary data.</text>
</comment>
<dbReference type="PROSITE" id="PS51257">
    <property type="entry name" value="PROKAR_LIPOPROTEIN"/>
    <property type="match status" value="1"/>
</dbReference>
<reference evidence="2" key="1">
    <citation type="journal article" date="2014" name="Int. J. Syst. Evol. Microbiol.">
        <title>Complete genome sequence of Corynebacterium casei LMG S-19264T (=DSM 44701T), isolated from a smear-ripened cheese.</title>
        <authorList>
            <consortium name="US DOE Joint Genome Institute (JGI-PGF)"/>
            <person name="Walter F."/>
            <person name="Albersmeier A."/>
            <person name="Kalinowski J."/>
            <person name="Ruckert C."/>
        </authorList>
    </citation>
    <scope>NUCLEOTIDE SEQUENCE</scope>
    <source>
        <strain evidence="2">CGMCC 1.12777</strain>
    </source>
</reference>
<dbReference type="RefSeq" id="WP_188499163.1">
    <property type="nucleotide sequence ID" value="NZ_BMFV01000049.1"/>
</dbReference>
<reference evidence="2" key="2">
    <citation type="submission" date="2020-09" db="EMBL/GenBank/DDBJ databases">
        <authorList>
            <person name="Sun Q."/>
            <person name="Zhou Y."/>
        </authorList>
    </citation>
    <scope>NUCLEOTIDE SEQUENCE</scope>
    <source>
        <strain evidence="2">CGMCC 1.12777</strain>
    </source>
</reference>
<dbReference type="Proteomes" id="UP000656813">
    <property type="component" value="Unassembled WGS sequence"/>
</dbReference>
<dbReference type="AlphaFoldDB" id="A0A8J3ERD3"/>
<protein>
    <submittedName>
        <fullName evidence="2">Uncharacterized protein</fullName>
    </submittedName>
</protein>
<evidence type="ECO:0000313" key="2">
    <source>
        <dbReference type="EMBL" id="GGH88234.1"/>
    </source>
</evidence>
<gene>
    <name evidence="2" type="ORF">GCM10007096_40100</name>
</gene>